<gene>
    <name evidence="2" type="ORF">ALNOE001_01300</name>
</gene>
<dbReference type="Proteomes" id="UP000253099">
    <property type="component" value="Unassembled WGS sequence"/>
</dbReference>
<keyword evidence="1" id="KW-0812">Transmembrane</keyword>
<dbReference type="AlphaFoldDB" id="A0A366MF91"/>
<evidence type="ECO:0000313" key="3">
    <source>
        <dbReference type="Proteomes" id="UP000253099"/>
    </source>
</evidence>
<dbReference type="EMBL" id="NIZT01000003">
    <property type="protein sequence ID" value="RBQ24483.1"/>
    <property type="molecule type" value="Genomic_DNA"/>
</dbReference>
<name>A0A366MF91_9EURY</name>
<accession>A0A366MF91</accession>
<keyword evidence="3" id="KW-1185">Reference proteome</keyword>
<feature type="transmembrane region" description="Helical" evidence="1">
    <location>
        <begin position="40"/>
        <end position="59"/>
    </location>
</feature>
<reference evidence="2 3" key="1">
    <citation type="submission" date="2018-06" db="EMBL/GenBank/DDBJ databases">
        <title>Genomic insight into two independent archaeal endosymbiosis events.</title>
        <authorList>
            <person name="Lind A.E."/>
            <person name="Lewis W.H."/>
            <person name="Spang A."/>
            <person name="Guy L."/>
            <person name="Embley M.T."/>
            <person name="Ettema T.J.G."/>
        </authorList>
    </citation>
    <scope>NUCLEOTIDE SEQUENCE [LARGE SCALE GENOMIC DNA]</scope>
    <source>
        <strain evidence="2">NOE</strain>
    </source>
</reference>
<organism evidence="2 3">
    <name type="scientific">Candidatus Methanobinarius endosymbioticus</name>
    <dbReference type="NCBI Taxonomy" id="2006182"/>
    <lineage>
        <taxon>Archaea</taxon>
        <taxon>Methanobacteriati</taxon>
        <taxon>Methanobacteriota</taxon>
        <taxon>Methanomada group</taxon>
        <taxon>Methanobacteria</taxon>
        <taxon>Methanobacteriales</taxon>
        <taxon>Methanobacteriaceae</taxon>
        <taxon>Candidatus Methanobinarius</taxon>
    </lineage>
</organism>
<evidence type="ECO:0000313" key="2">
    <source>
        <dbReference type="EMBL" id="RBQ24483.1"/>
    </source>
</evidence>
<keyword evidence="1" id="KW-1133">Transmembrane helix</keyword>
<evidence type="ECO:0000256" key="1">
    <source>
        <dbReference type="SAM" id="Phobius"/>
    </source>
</evidence>
<sequence length="60" mass="6469">MGNILANVKLSIVVGKTYSVITDGRGEWSLLYTPTCTGKIQISLQVILSIMVSLTLLALM</sequence>
<proteinExistence type="predicted"/>
<keyword evidence="1" id="KW-0472">Membrane</keyword>
<protein>
    <submittedName>
        <fullName evidence="2">Uncharacterized protein</fullName>
    </submittedName>
</protein>
<comment type="caution">
    <text evidence="2">The sequence shown here is derived from an EMBL/GenBank/DDBJ whole genome shotgun (WGS) entry which is preliminary data.</text>
</comment>